<proteinExistence type="predicted"/>
<dbReference type="Proteomes" id="UP001555786">
    <property type="component" value="Unassembled WGS sequence"/>
</dbReference>
<accession>A0ABV3PM96</accession>
<dbReference type="RefSeq" id="WP_367624395.1">
    <property type="nucleotide sequence ID" value="NZ_JBFNQD010000004.1"/>
</dbReference>
<organism evidence="4 5">
    <name type="scientific">Labrys neptuniae</name>
    <dbReference type="NCBI Taxonomy" id="376174"/>
    <lineage>
        <taxon>Bacteria</taxon>
        <taxon>Pseudomonadati</taxon>
        <taxon>Pseudomonadota</taxon>
        <taxon>Alphaproteobacteria</taxon>
        <taxon>Hyphomicrobiales</taxon>
        <taxon>Xanthobacteraceae</taxon>
        <taxon>Labrys</taxon>
    </lineage>
</organism>
<comment type="caution">
    <text evidence="4">The sequence shown here is derived from an EMBL/GenBank/DDBJ whole genome shotgun (WGS) entry which is preliminary data.</text>
</comment>
<dbReference type="PANTHER" id="PTHR43877">
    <property type="entry name" value="AMINOALKYLPHOSPHONATE N-ACETYLTRANSFERASE-RELATED-RELATED"/>
    <property type="match status" value="1"/>
</dbReference>
<gene>
    <name evidence="4" type="ORF">ABXS05_14550</name>
</gene>
<evidence type="ECO:0000256" key="1">
    <source>
        <dbReference type="ARBA" id="ARBA00022679"/>
    </source>
</evidence>
<evidence type="ECO:0000256" key="2">
    <source>
        <dbReference type="ARBA" id="ARBA00023315"/>
    </source>
</evidence>
<dbReference type="EMBL" id="JBFNQD010000004">
    <property type="protein sequence ID" value="MEW9306768.1"/>
    <property type="molecule type" value="Genomic_DNA"/>
</dbReference>
<dbReference type="Pfam" id="PF13508">
    <property type="entry name" value="Acetyltransf_7"/>
    <property type="match status" value="1"/>
</dbReference>
<dbReference type="CDD" id="cd04301">
    <property type="entry name" value="NAT_SF"/>
    <property type="match status" value="1"/>
</dbReference>
<dbReference type="InterPro" id="IPR000182">
    <property type="entry name" value="GNAT_dom"/>
</dbReference>
<sequence>MPIDVIIRDFSATDREPCARILCKAGRQAFYWADWPVFDGPGFDEVTKGERILVAEARNQVAGFAAVYTPENFLHHLYVDPDLAGCGVGAALLGEAVRQYGPALSLKCQTRNQVARNFYRKCGWLEDEQGGGTDGIGSWLFIRSPQAALQAGASRGD</sequence>
<keyword evidence="5" id="KW-1185">Reference proteome</keyword>
<dbReference type="Gene3D" id="3.40.630.30">
    <property type="match status" value="1"/>
</dbReference>
<name>A0ABV3PM96_9HYPH</name>
<dbReference type="InterPro" id="IPR016181">
    <property type="entry name" value="Acyl_CoA_acyltransferase"/>
</dbReference>
<reference evidence="4 5" key="1">
    <citation type="submission" date="2024-07" db="EMBL/GenBank/DDBJ databases">
        <title>Description of Labrys sedimenti sp. nov., isolated from a diclofenac-degrading enrichment culture.</title>
        <authorList>
            <person name="Tancsics A."/>
            <person name="Csepanyi A."/>
        </authorList>
    </citation>
    <scope>NUCLEOTIDE SEQUENCE [LARGE SCALE GENOMIC DNA]</scope>
    <source>
        <strain evidence="4 5">LMG 23578</strain>
    </source>
</reference>
<dbReference type="PROSITE" id="PS51186">
    <property type="entry name" value="GNAT"/>
    <property type="match status" value="1"/>
</dbReference>
<protein>
    <submittedName>
        <fullName evidence="4">GNAT family N-acetyltransferase</fullName>
    </submittedName>
</protein>
<evidence type="ECO:0000259" key="3">
    <source>
        <dbReference type="PROSITE" id="PS51186"/>
    </source>
</evidence>
<dbReference type="InterPro" id="IPR050832">
    <property type="entry name" value="Bact_Acetyltransf"/>
</dbReference>
<dbReference type="SUPFAM" id="SSF55729">
    <property type="entry name" value="Acyl-CoA N-acyltransferases (Nat)"/>
    <property type="match status" value="1"/>
</dbReference>
<keyword evidence="1" id="KW-0808">Transferase</keyword>
<evidence type="ECO:0000313" key="5">
    <source>
        <dbReference type="Proteomes" id="UP001555786"/>
    </source>
</evidence>
<feature type="domain" description="N-acetyltransferase" evidence="3">
    <location>
        <begin position="5"/>
        <end position="146"/>
    </location>
</feature>
<keyword evidence="2" id="KW-0012">Acyltransferase</keyword>
<evidence type="ECO:0000313" key="4">
    <source>
        <dbReference type="EMBL" id="MEW9306768.1"/>
    </source>
</evidence>